<evidence type="ECO:0000313" key="7">
    <source>
        <dbReference type="EMBL" id="ARO70022.1"/>
    </source>
</evidence>
<evidence type="ECO:0000313" key="15">
    <source>
        <dbReference type="EMBL" id="AXL94954.1"/>
    </source>
</evidence>
<dbReference type="EMBL" id="KX034983">
    <property type="protein sequence ID" value="ARO69998.1"/>
    <property type="molecule type" value="Genomic_RNA"/>
</dbReference>
<dbReference type="EMBL" id="KX034998">
    <property type="protein sequence ID" value="ARO70088.1"/>
    <property type="molecule type" value="Genomic_RNA"/>
</dbReference>
<evidence type="ECO:0000313" key="1">
    <source>
        <dbReference type="EMBL" id="ARO69986.1"/>
    </source>
</evidence>
<dbReference type="EMBL" id="KX034999">
    <property type="protein sequence ID" value="ARO70094.1"/>
    <property type="molecule type" value="Genomic_RNA"/>
</dbReference>
<evidence type="ECO:0000313" key="8">
    <source>
        <dbReference type="EMBL" id="ARO70034.1"/>
    </source>
</evidence>
<dbReference type="EMBL" id="KX034981">
    <property type="protein sequence ID" value="ARO69986.1"/>
    <property type="molecule type" value="Genomic_RNA"/>
</dbReference>
<evidence type="ECO:0000313" key="11">
    <source>
        <dbReference type="EMBL" id="ARO70058.1"/>
    </source>
</evidence>
<evidence type="ECO:0000313" key="5">
    <source>
        <dbReference type="EMBL" id="ARO70010.1"/>
    </source>
</evidence>
<organism evidence="2">
    <name type="scientific">Grapevine rupestris stem pitting-associated virus</name>
    <dbReference type="NCBI Taxonomy" id="196400"/>
    <lineage>
        <taxon>Viruses</taxon>
        <taxon>Riboviria</taxon>
        <taxon>Orthornavirae</taxon>
        <taxon>Kitrinoviricota</taxon>
        <taxon>Alsuviricetes</taxon>
        <taxon>Tymovirales</taxon>
        <taxon>Betaflexiviridae</taxon>
        <taxon>Quinvirinae</taxon>
        <taxon>Foveavirus</taxon>
        <taxon>Foveavirus rupestris</taxon>
    </lineage>
</organism>
<dbReference type="EMBL" id="MG938342">
    <property type="protein sequence ID" value="AXL94918.1"/>
    <property type="molecule type" value="Genomic_RNA"/>
</dbReference>
<reference evidence="14" key="2">
    <citation type="journal article" date="2018" name="Arch. Virol.">
        <title>A genome-wide diversity study of grapevine rupestris stem pitting-associated virus.</title>
        <authorList>
            <person name="Hily J.M."/>
            <person name="Beuve M."/>
            <person name="Vigne E."/>
            <person name="Demangeat G."/>
            <person name="Candresse T."/>
            <person name="Lemaire O."/>
        </authorList>
    </citation>
    <scope>NUCLEOTIDE SEQUENCE</scope>
    <source>
        <strain evidence="14">MBE10</strain>
        <strain evidence="15">MBE9</strain>
    </source>
</reference>
<evidence type="ECO:0000313" key="4">
    <source>
        <dbReference type="EMBL" id="ARO70004.1"/>
    </source>
</evidence>
<dbReference type="EMBL" id="KX034992">
    <property type="protein sequence ID" value="ARO70052.1"/>
    <property type="molecule type" value="Genomic_RNA"/>
</dbReference>
<evidence type="ECO:0000313" key="6">
    <source>
        <dbReference type="EMBL" id="ARO70016.1"/>
    </source>
</evidence>
<evidence type="ECO:0000313" key="2">
    <source>
        <dbReference type="EMBL" id="ARO69992.1"/>
    </source>
</evidence>
<dbReference type="EMBL" id="KX034990">
    <property type="protein sequence ID" value="ARO70040.1"/>
    <property type="molecule type" value="Genomic_RNA"/>
</dbReference>
<evidence type="ECO:0000313" key="9">
    <source>
        <dbReference type="EMBL" id="ARO70040.1"/>
    </source>
</evidence>
<evidence type="ECO:0000313" key="12">
    <source>
        <dbReference type="EMBL" id="ARO70088.1"/>
    </source>
</evidence>
<dbReference type="EMBL" id="KX034989">
    <property type="protein sequence ID" value="ARO70034.1"/>
    <property type="molecule type" value="Genomic_RNA"/>
</dbReference>
<evidence type="ECO:0000313" key="14">
    <source>
        <dbReference type="EMBL" id="AXL94918.1"/>
    </source>
</evidence>
<evidence type="ECO:0000313" key="10">
    <source>
        <dbReference type="EMBL" id="ARO70052.1"/>
    </source>
</evidence>
<sequence>MQKSCGTSIWRRGFHPLIGPRRDLMKMKSLQPLTSSLESLMKVRLNQRVVLRGLQPKLRWSLISPLLRSRCSDKLWLKESGAPILEKLVAELLVLLSTTPSQMSHMNEVHKWGDGPQCE</sequence>
<evidence type="ECO:0000313" key="13">
    <source>
        <dbReference type="EMBL" id="ARO70094.1"/>
    </source>
</evidence>
<evidence type="ECO:0000313" key="3">
    <source>
        <dbReference type="EMBL" id="ARO69998.1"/>
    </source>
</evidence>
<dbReference type="EMBL" id="KX034994">
    <property type="protein sequence ID" value="ARO70064.1"/>
    <property type="molecule type" value="Genomic_RNA"/>
</dbReference>
<name>A0A2K8GK17_9VIRU</name>
<dbReference type="EMBL" id="KX034986">
    <property type="protein sequence ID" value="ARO70016.1"/>
    <property type="molecule type" value="Genomic_RNA"/>
</dbReference>
<accession>A0A2K8GK17</accession>
<dbReference type="EMBL" id="KX034993">
    <property type="protein sequence ID" value="ARO70058.1"/>
    <property type="molecule type" value="Genomic_RNA"/>
</dbReference>
<dbReference type="EMBL" id="KX034985">
    <property type="protein sequence ID" value="ARO70010.1"/>
    <property type="molecule type" value="Genomic_RNA"/>
</dbReference>
<proteinExistence type="predicted"/>
<dbReference type="EMBL" id="KX034982">
    <property type="protein sequence ID" value="ARO69992.1"/>
    <property type="molecule type" value="Genomic_RNA"/>
</dbReference>
<protein>
    <submittedName>
        <fullName evidence="2">Hypothetical 14kDA protein</fullName>
    </submittedName>
    <submittedName>
        <fullName evidence="14">Putative 14kDA protein</fullName>
    </submittedName>
</protein>
<dbReference type="EMBL" id="KX034987">
    <property type="protein sequence ID" value="ARO70022.1"/>
    <property type="molecule type" value="Genomic_RNA"/>
</dbReference>
<reference evidence="2" key="1">
    <citation type="submission" date="2016-04" db="EMBL/GenBank/DDBJ databases">
        <title>Study of the environmental impact of transgenic grapevines cultivation on its associated microbiota and viruses.</title>
        <authorList>
            <person name="Hily J.-M."/>
            <person name="Beuve M."/>
            <person name="Candresse T."/>
            <person name="Lemaire O."/>
        </authorList>
    </citation>
    <scope>NUCLEOTIDE SEQUENCE</scope>
    <source>
        <strain evidence="8">SWT1</strain>
        <strain evidence="9">SWT2</strain>
        <strain evidence="10">SWT3</strain>
        <strain evidence="11">SWT4</strain>
        <strain evidence="12">SWT6</strain>
        <strain evidence="13">SWTi</strain>
        <strain evidence="1">WTR1</strain>
        <strain evidence="2">WTR2</strain>
        <strain evidence="3">WTR3</strain>
        <strain evidence="4">WTR4</strain>
        <strain evidence="5">WTR5</strain>
        <strain evidence="6">WTR6</strain>
        <strain evidence="7">WTRi</strain>
    </source>
</reference>
<dbReference type="EMBL" id="MG938348">
    <property type="protein sequence ID" value="AXL94954.1"/>
    <property type="molecule type" value="Genomic_RNA"/>
</dbReference>
<dbReference type="EMBL" id="KX034984">
    <property type="protein sequence ID" value="ARO70004.1"/>
    <property type="molecule type" value="Genomic_RNA"/>
</dbReference>
<reference evidence="14" key="3">
    <citation type="submission" date="2018-02" db="EMBL/GenBank/DDBJ databases">
        <authorList>
            <person name="Cohen D.B."/>
            <person name="Kent A.D."/>
        </authorList>
    </citation>
    <scope>NUCLEOTIDE SEQUENCE</scope>
    <source>
        <strain evidence="14">MBE10</strain>
        <strain evidence="15">MBE9</strain>
    </source>
</reference>